<dbReference type="InterPro" id="IPR015943">
    <property type="entry name" value="WD40/YVTN_repeat-like_dom_sf"/>
</dbReference>
<evidence type="ECO:0000313" key="3">
    <source>
        <dbReference type="Proteomes" id="UP000199199"/>
    </source>
</evidence>
<protein>
    <submittedName>
        <fullName evidence="2">Outer membrane protein assembly factor BamB, contains PQQ-like beta-propeller repeat</fullName>
    </submittedName>
</protein>
<dbReference type="InterPro" id="IPR011047">
    <property type="entry name" value="Quinoprotein_ADH-like_sf"/>
</dbReference>
<accession>A0A1I6V9H3</accession>
<evidence type="ECO:0000313" key="2">
    <source>
        <dbReference type="EMBL" id="SFT10297.1"/>
    </source>
</evidence>
<dbReference type="Gene3D" id="2.40.10.480">
    <property type="match status" value="1"/>
</dbReference>
<dbReference type="PANTHER" id="PTHR34512:SF30">
    <property type="entry name" value="OUTER MEMBRANE PROTEIN ASSEMBLY FACTOR BAMB"/>
    <property type="match status" value="1"/>
</dbReference>
<dbReference type="Proteomes" id="UP000199199">
    <property type="component" value="Unassembled WGS sequence"/>
</dbReference>
<dbReference type="RefSeq" id="WP_245779571.1">
    <property type="nucleotide sequence ID" value="NZ_FOZS01000015.1"/>
</dbReference>
<name>A0A1I6V9H3_9EURY</name>
<keyword evidence="3" id="KW-1185">Reference proteome</keyword>
<feature type="domain" description="Pyrrolo-quinoline quinone repeat" evidence="1">
    <location>
        <begin position="173"/>
        <end position="388"/>
    </location>
</feature>
<dbReference type="InterPro" id="IPR002372">
    <property type="entry name" value="PQQ_rpt_dom"/>
</dbReference>
<reference evidence="3" key="1">
    <citation type="submission" date="2016-10" db="EMBL/GenBank/DDBJ databases">
        <authorList>
            <person name="Varghese N."/>
            <person name="Submissions S."/>
        </authorList>
    </citation>
    <scope>NUCLEOTIDE SEQUENCE [LARGE SCALE GENOMIC DNA]</scope>
    <source>
        <strain evidence="3">DSM 22427</strain>
    </source>
</reference>
<dbReference type="AlphaFoldDB" id="A0A1I6V9H3"/>
<dbReference type="EMBL" id="FOZS01000015">
    <property type="protein sequence ID" value="SFT10297.1"/>
    <property type="molecule type" value="Genomic_DNA"/>
</dbReference>
<dbReference type="PANTHER" id="PTHR34512">
    <property type="entry name" value="CELL SURFACE PROTEIN"/>
    <property type="match status" value="1"/>
</dbReference>
<evidence type="ECO:0000259" key="1">
    <source>
        <dbReference type="Pfam" id="PF13360"/>
    </source>
</evidence>
<sequence length="391" mass="42726">MLVGCLSLAENGAESKYRWHYEAGGELDVVSQGVVFGRQRSDGQVVALDSTTGERQWAYGDAGGMDTYSELAVTDTGIYFGYCTDDDCIGLYALDWDGEEQWRDESVGTGRTSPFVVDGVVYVSNSVGVVRAFDAESGSELWTDGVDESDITSSGSGIVDIADAVYVEKTAALVALDRDDGSTRWRYNPDDSDTQIIDTAVSEDVAYVATGEWVAGVADGDELWRQSVDAVDVQTEIVGITSDRLFVLANVGQHESRLYAFDRTSGERDLLLESIEHPDEESDPVVTVRDGVVYVGTDRLRAIDAATGNERWQVTINDGPIWSLTVIEESSADDHTVFVRAGKNRLVSVDPNGEQTWDRSVMGTIRNYLVDEFVYVGTTEGIYALERQAES</sequence>
<dbReference type="Pfam" id="PF13360">
    <property type="entry name" value="PQQ_2"/>
    <property type="match status" value="1"/>
</dbReference>
<dbReference type="SUPFAM" id="SSF50998">
    <property type="entry name" value="Quinoprotein alcohol dehydrogenase-like"/>
    <property type="match status" value="2"/>
</dbReference>
<proteinExistence type="predicted"/>
<dbReference type="SMART" id="SM00564">
    <property type="entry name" value="PQQ"/>
    <property type="match status" value="6"/>
</dbReference>
<organism evidence="2 3">
    <name type="scientific">Halostagnicola kamekurae</name>
    <dbReference type="NCBI Taxonomy" id="619731"/>
    <lineage>
        <taxon>Archaea</taxon>
        <taxon>Methanobacteriati</taxon>
        <taxon>Methanobacteriota</taxon>
        <taxon>Stenosarchaea group</taxon>
        <taxon>Halobacteria</taxon>
        <taxon>Halobacteriales</taxon>
        <taxon>Natrialbaceae</taxon>
        <taxon>Halostagnicola</taxon>
    </lineage>
</organism>
<dbReference type="InterPro" id="IPR018391">
    <property type="entry name" value="PQQ_b-propeller_rpt"/>
</dbReference>
<gene>
    <name evidence="2" type="ORF">SAMN04488556_0148</name>
</gene>
<dbReference type="Gene3D" id="2.130.10.10">
    <property type="entry name" value="YVTN repeat-like/Quinoprotein amine dehydrogenase"/>
    <property type="match status" value="2"/>
</dbReference>